<comment type="caution">
    <text evidence="1">The sequence shown here is derived from an EMBL/GenBank/DDBJ whole genome shotgun (WGS) entry which is preliminary data.</text>
</comment>
<protein>
    <submittedName>
        <fullName evidence="1">Uncharacterized protein</fullName>
    </submittedName>
</protein>
<sequence length="95" mass="11460">MITYKSKIITYLAWLLIGYLIFQKYTEYKNKPKIPVNNEMSQLKSDNSKTMYTIKIDEHKNYEQFTLMEKFAYKLIKNDIPEPLRKKIESSKKNN</sequence>
<dbReference type="EMBL" id="RXFM01000042">
    <property type="protein sequence ID" value="RST66498.1"/>
    <property type="molecule type" value="Genomic_DNA"/>
</dbReference>
<accession>A0A3S0A7S2</accession>
<evidence type="ECO:0000313" key="2">
    <source>
        <dbReference type="Proteomes" id="UP000279470"/>
    </source>
</evidence>
<dbReference type="RefSeq" id="WP_126044772.1">
    <property type="nucleotide sequence ID" value="NZ_RXFM01000042.1"/>
</dbReference>
<proteinExistence type="predicted"/>
<keyword evidence="2" id="KW-1185">Reference proteome</keyword>
<dbReference type="AlphaFoldDB" id="A0A3S0A7S2"/>
<evidence type="ECO:0000313" key="1">
    <source>
        <dbReference type="EMBL" id="RST66498.1"/>
    </source>
</evidence>
<reference evidence="2" key="1">
    <citation type="submission" date="2018-11" db="EMBL/GenBank/DDBJ databases">
        <title>Phylogenetic, genomic, and biogeographic characterization of a novel and ubiquitous marine invertebrate-associated Rickettsiales parasite, Candidatus Marinoinvertebrata rohwerii, gen. nov., sp. nov.</title>
        <authorList>
            <person name="Klinges J.G."/>
            <person name="Rosales S.M."/>
            <person name="Mcminds R."/>
            <person name="Shaver E.C."/>
            <person name="Shantz A."/>
            <person name="Peters E.C."/>
            <person name="Burkepile D.E."/>
            <person name="Silliman B.R."/>
            <person name="Vega Thurber R.L."/>
        </authorList>
    </citation>
    <scope>NUCLEOTIDE SEQUENCE [LARGE SCALE GENOMIC DNA]</scope>
    <source>
        <strain evidence="2">a_cerv_44</strain>
    </source>
</reference>
<dbReference type="Proteomes" id="UP000279470">
    <property type="component" value="Unassembled WGS sequence"/>
</dbReference>
<organism evidence="1 2">
    <name type="scientific">Candidatus Aquarickettsia rohweri</name>
    <dbReference type="NCBI Taxonomy" id="2602574"/>
    <lineage>
        <taxon>Bacteria</taxon>
        <taxon>Pseudomonadati</taxon>
        <taxon>Pseudomonadota</taxon>
        <taxon>Alphaproteobacteria</taxon>
        <taxon>Rickettsiales</taxon>
        <taxon>Candidatus Midichloriaceae</taxon>
        <taxon>Candidatus Aquarickettsia</taxon>
    </lineage>
</organism>
<name>A0A3S0A7S2_9RICK</name>
<gene>
    <name evidence="1" type="ORF">EIC27_03580</name>
</gene>